<evidence type="ECO:0000313" key="9">
    <source>
        <dbReference type="Proteomes" id="UP000254033"/>
    </source>
</evidence>
<dbReference type="PATRIC" id="fig|453.4.peg.2601"/>
<dbReference type="EMBL" id="UASS01000007">
    <property type="protein sequence ID" value="SPX60225.1"/>
    <property type="molecule type" value="Genomic_DNA"/>
</dbReference>
<dbReference type="Pfam" id="PF00582">
    <property type="entry name" value="Usp"/>
    <property type="match status" value="1"/>
</dbReference>
<protein>
    <recommendedName>
        <fullName evidence="2">Universal stress protein</fullName>
    </recommendedName>
</protein>
<dbReference type="InterPro" id="IPR006016">
    <property type="entry name" value="UspA"/>
</dbReference>
<dbReference type="Gene3D" id="3.40.50.620">
    <property type="entry name" value="HUPs"/>
    <property type="match status" value="1"/>
</dbReference>
<sequence length="148" mass="16384">MIYKKIMVAIDGSDSSMLALQEAIKLAAHAKAQLRLVHVIDENIVNYTEGYIDFDTLAAAYKRQGQKILDQANALVRKAKIKCDNCLIELKLEGRLAEKIVAEAERWPADLLVIGTHGRRGFSHLFLGSVAESVIRIASSPVLLIRSQ</sequence>
<dbReference type="RefSeq" id="WP_172606819.1">
    <property type="nucleotide sequence ID" value="NZ_CAAAHT010000019.1"/>
</dbReference>
<evidence type="ECO:0000313" key="5">
    <source>
        <dbReference type="EMBL" id="SPX60225.1"/>
    </source>
</evidence>
<dbReference type="Proteomes" id="UP000251942">
    <property type="component" value="Unassembled WGS sequence"/>
</dbReference>
<evidence type="ECO:0000313" key="8">
    <source>
        <dbReference type="Proteomes" id="UP000251942"/>
    </source>
</evidence>
<organism evidence="4 7">
    <name type="scientific">Legionella feeleii</name>
    <dbReference type="NCBI Taxonomy" id="453"/>
    <lineage>
        <taxon>Bacteria</taxon>
        <taxon>Pseudomonadati</taxon>
        <taxon>Pseudomonadota</taxon>
        <taxon>Gammaproteobacteria</taxon>
        <taxon>Legionellales</taxon>
        <taxon>Legionellaceae</taxon>
        <taxon>Legionella</taxon>
    </lineage>
</organism>
<dbReference type="AlphaFoldDB" id="A0A0W0TKJ5"/>
<dbReference type="Proteomes" id="UP000054698">
    <property type="component" value="Unassembled WGS sequence"/>
</dbReference>
<accession>A0A0W0TKJ5</accession>
<dbReference type="InterPro" id="IPR006015">
    <property type="entry name" value="Universal_stress_UspA"/>
</dbReference>
<comment type="subcellular location">
    <subcellularLocation>
        <location evidence="2">Cytoplasm</location>
    </subcellularLocation>
</comment>
<name>A0A0W0TKJ5_9GAMM</name>
<dbReference type="InterPro" id="IPR014729">
    <property type="entry name" value="Rossmann-like_a/b/a_fold"/>
</dbReference>
<dbReference type="CDD" id="cd00293">
    <property type="entry name" value="USP-like"/>
    <property type="match status" value="1"/>
</dbReference>
<evidence type="ECO:0000256" key="1">
    <source>
        <dbReference type="ARBA" id="ARBA00008791"/>
    </source>
</evidence>
<keyword evidence="2" id="KW-0963">Cytoplasm</keyword>
<dbReference type="SUPFAM" id="SSF52402">
    <property type="entry name" value="Adenine nucleotide alpha hydrolases-like"/>
    <property type="match status" value="1"/>
</dbReference>
<evidence type="ECO:0000256" key="2">
    <source>
        <dbReference type="PIRNR" id="PIRNR006276"/>
    </source>
</evidence>
<evidence type="ECO:0000313" key="7">
    <source>
        <dbReference type="Proteomes" id="UP000054698"/>
    </source>
</evidence>
<feature type="domain" description="UspA" evidence="3">
    <location>
        <begin position="3"/>
        <end position="146"/>
    </location>
</feature>
<dbReference type="PIRSF" id="PIRSF006276">
    <property type="entry name" value="UspA"/>
    <property type="match status" value="1"/>
</dbReference>
<reference evidence="8 9" key="2">
    <citation type="submission" date="2018-06" db="EMBL/GenBank/DDBJ databases">
        <authorList>
            <consortium name="Pathogen Informatics"/>
            <person name="Doyle S."/>
        </authorList>
    </citation>
    <scope>NUCLEOTIDE SEQUENCE [LARGE SCALE GENOMIC DNA]</scope>
    <source>
        <strain evidence="6 9">NCTC11978</strain>
        <strain evidence="5 8">NCTC12022</strain>
    </source>
</reference>
<dbReference type="PRINTS" id="PR01438">
    <property type="entry name" value="UNVRSLSTRESS"/>
</dbReference>
<evidence type="ECO:0000313" key="4">
    <source>
        <dbReference type="EMBL" id="KTC96013.1"/>
    </source>
</evidence>
<reference evidence="4 7" key="1">
    <citation type="submission" date="2015-11" db="EMBL/GenBank/DDBJ databases">
        <title>Genomic analysis of 38 Legionella species identifies large and diverse effector repertoires.</title>
        <authorList>
            <person name="Burstein D."/>
            <person name="Amaro F."/>
            <person name="Zusman T."/>
            <person name="Lifshitz Z."/>
            <person name="Cohen O."/>
            <person name="Gilbert J.A."/>
            <person name="Pupko T."/>
            <person name="Shuman H.A."/>
            <person name="Segal G."/>
        </authorList>
    </citation>
    <scope>NUCLEOTIDE SEQUENCE [LARGE SCALE GENOMIC DNA]</scope>
    <source>
        <strain evidence="4 7">WO-44C</strain>
    </source>
</reference>
<comment type="similarity">
    <text evidence="1 2">Belongs to the universal stress protein A family.</text>
</comment>
<evidence type="ECO:0000313" key="6">
    <source>
        <dbReference type="EMBL" id="STX37575.1"/>
    </source>
</evidence>
<dbReference type="EMBL" id="LNYB01000082">
    <property type="protein sequence ID" value="KTC96013.1"/>
    <property type="molecule type" value="Genomic_DNA"/>
</dbReference>
<keyword evidence="7" id="KW-1185">Reference proteome</keyword>
<dbReference type="EMBL" id="UGNY01000001">
    <property type="protein sequence ID" value="STX37575.1"/>
    <property type="molecule type" value="Genomic_DNA"/>
</dbReference>
<dbReference type="PANTHER" id="PTHR46268:SF15">
    <property type="entry name" value="UNIVERSAL STRESS PROTEIN HP_0031"/>
    <property type="match status" value="1"/>
</dbReference>
<evidence type="ECO:0000259" key="3">
    <source>
        <dbReference type="Pfam" id="PF00582"/>
    </source>
</evidence>
<dbReference type="GO" id="GO:0005737">
    <property type="term" value="C:cytoplasm"/>
    <property type="evidence" value="ECO:0007669"/>
    <property type="project" value="UniProtKB-SubCell"/>
</dbReference>
<dbReference type="PANTHER" id="PTHR46268">
    <property type="entry name" value="STRESS RESPONSE PROTEIN NHAX"/>
    <property type="match status" value="1"/>
</dbReference>
<dbReference type="Proteomes" id="UP000254033">
    <property type="component" value="Unassembled WGS sequence"/>
</dbReference>
<proteinExistence type="inferred from homology"/>
<dbReference type="STRING" id="453.Lfee_2375"/>
<gene>
    <name evidence="4" type="ORF">Lfee_2375</name>
    <name evidence="6" type="ORF">NCTC11978_00743</name>
    <name evidence="5" type="ORF">NCTC12022_00941</name>
</gene>